<dbReference type="KEGG" id="ncb:C0V82_21950"/>
<keyword evidence="2" id="KW-0328">Glycosyltransferase</keyword>
<comment type="similarity">
    <text evidence="1">Belongs to the glycosyltransferase 2 family.</text>
</comment>
<dbReference type="Pfam" id="PF00535">
    <property type="entry name" value="Glycos_transf_2"/>
    <property type="match status" value="1"/>
</dbReference>
<reference evidence="4 5" key="1">
    <citation type="submission" date="2017-12" db="EMBL/GenBank/DDBJ databases">
        <title>Genomes of bacteria within cyanobacterial aggregates.</title>
        <authorList>
            <person name="Cai H."/>
        </authorList>
    </citation>
    <scope>NUCLEOTIDE SEQUENCE [LARGE SCALE GENOMIC DNA]</scope>
    <source>
        <strain evidence="4 5">TH16</strain>
        <plasmid evidence="4 5">unnamed1</plasmid>
    </source>
</reference>
<keyword evidence="4" id="KW-0614">Plasmid</keyword>
<organism evidence="4 5">
    <name type="scientific">Niveispirillum cyanobacteriorum</name>
    <dbReference type="NCBI Taxonomy" id="1612173"/>
    <lineage>
        <taxon>Bacteria</taxon>
        <taxon>Pseudomonadati</taxon>
        <taxon>Pseudomonadota</taxon>
        <taxon>Alphaproteobacteria</taxon>
        <taxon>Rhodospirillales</taxon>
        <taxon>Azospirillaceae</taxon>
        <taxon>Niveispirillum</taxon>
    </lineage>
</organism>
<dbReference type="CDD" id="cd04186">
    <property type="entry name" value="GT_2_like_c"/>
    <property type="match status" value="1"/>
</dbReference>
<evidence type="ECO:0000256" key="1">
    <source>
        <dbReference type="ARBA" id="ARBA00006739"/>
    </source>
</evidence>
<geneLocation type="plasmid" evidence="4 5">
    <name>unnamed1</name>
</geneLocation>
<dbReference type="SUPFAM" id="SSF53448">
    <property type="entry name" value="Nucleotide-diphospho-sugar transferases"/>
    <property type="match status" value="1"/>
</dbReference>
<gene>
    <name evidence="4" type="ORF">C0V82_21950</name>
</gene>
<dbReference type="InterPro" id="IPR029044">
    <property type="entry name" value="Nucleotide-diphossugar_trans"/>
</dbReference>
<dbReference type="PANTHER" id="PTHR43179">
    <property type="entry name" value="RHAMNOSYLTRANSFERASE WBBL"/>
    <property type="match status" value="1"/>
</dbReference>
<evidence type="ECO:0000313" key="5">
    <source>
        <dbReference type="Proteomes" id="UP000234752"/>
    </source>
</evidence>
<dbReference type="InterPro" id="IPR001173">
    <property type="entry name" value="Glyco_trans_2-like"/>
</dbReference>
<accession>A0A2K9NJ05</accession>
<sequence length="324" mass="35858">MAAPKRPVWIVLLNWKGVEDTICCIDSLLAMSETGWCLAVCDNASPNDSLPRLRTALRDRFGDDWTELSEADVAVTAVATRAVLIRNAGNHGYAGGNNVGLRLALCDPAMTHCWVLNNDTEVAPDALSQVLSHAAAHPDQGIIGSTLAYHDRPCIMQAAGGAQYNRWTGMVRLIGHAQPVAEAAGFAGTRLDFVVGAAMLISRPWLEQIGLMDASYFLYLEEVDYCRKGRGRFALGYAPGAIVYHKEGGSTGGKRQDISLLADFYNIRNRLRITWRHFPYAMPTVMAGLLITIANRMRRGQWDRIGMVFRIAFNFQRIDYRDLP</sequence>
<name>A0A2K9NJ05_9PROT</name>
<dbReference type="RefSeq" id="WP_102114595.1">
    <property type="nucleotide sequence ID" value="NZ_BMGN01000001.1"/>
</dbReference>
<dbReference type="GO" id="GO:0016757">
    <property type="term" value="F:glycosyltransferase activity"/>
    <property type="evidence" value="ECO:0007669"/>
    <property type="project" value="UniProtKB-KW"/>
</dbReference>
<protein>
    <submittedName>
        <fullName evidence="4">Glycosyltransferase family 2 protein</fullName>
    </submittedName>
</protein>
<evidence type="ECO:0000256" key="3">
    <source>
        <dbReference type="ARBA" id="ARBA00022679"/>
    </source>
</evidence>
<dbReference type="Proteomes" id="UP000234752">
    <property type="component" value="Plasmid unnamed1"/>
</dbReference>
<dbReference type="Gene3D" id="3.90.550.10">
    <property type="entry name" value="Spore Coat Polysaccharide Biosynthesis Protein SpsA, Chain A"/>
    <property type="match status" value="1"/>
</dbReference>
<proteinExistence type="inferred from homology"/>
<evidence type="ECO:0000313" key="4">
    <source>
        <dbReference type="EMBL" id="AUN33074.1"/>
    </source>
</evidence>
<keyword evidence="3 4" id="KW-0808">Transferase</keyword>
<dbReference type="EMBL" id="CP025613">
    <property type="protein sequence ID" value="AUN33074.1"/>
    <property type="molecule type" value="Genomic_DNA"/>
</dbReference>
<dbReference type="PANTHER" id="PTHR43179:SF12">
    <property type="entry name" value="GALACTOFURANOSYLTRANSFERASE GLFT2"/>
    <property type="match status" value="1"/>
</dbReference>
<evidence type="ECO:0000256" key="2">
    <source>
        <dbReference type="ARBA" id="ARBA00022676"/>
    </source>
</evidence>
<dbReference type="OrthoDB" id="9783791at2"/>
<keyword evidence="5" id="KW-1185">Reference proteome</keyword>
<dbReference type="AlphaFoldDB" id="A0A2K9NJ05"/>